<accession>A0A917RSV5</accession>
<proteinExistence type="predicted"/>
<evidence type="ECO:0000313" key="3">
    <source>
        <dbReference type="Proteomes" id="UP000638263"/>
    </source>
</evidence>
<reference evidence="2" key="1">
    <citation type="journal article" date="2014" name="Int. J. Syst. Evol. Microbiol.">
        <title>Complete genome sequence of Corynebacterium casei LMG S-19264T (=DSM 44701T), isolated from a smear-ripened cheese.</title>
        <authorList>
            <consortium name="US DOE Joint Genome Institute (JGI-PGF)"/>
            <person name="Walter F."/>
            <person name="Albersmeier A."/>
            <person name="Kalinowski J."/>
            <person name="Ruckert C."/>
        </authorList>
    </citation>
    <scope>NUCLEOTIDE SEQUENCE</scope>
    <source>
        <strain evidence="2">CGMCC 4.3508</strain>
    </source>
</reference>
<feature type="transmembrane region" description="Helical" evidence="1">
    <location>
        <begin position="9"/>
        <end position="29"/>
    </location>
</feature>
<gene>
    <name evidence="2" type="ORF">GCM10011588_45240</name>
</gene>
<protein>
    <submittedName>
        <fullName evidence="2">Uncharacterized protein</fullName>
    </submittedName>
</protein>
<comment type="caution">
    <text evidence="2">The sequence shown here is derived from an EMBL/GenBank/DDBJ whole genome shotgun (WGS) entry which is preliminary data.</text>
</comment>
<evidence type="ECO:0000256" key="1">
    <source>
        <dbReference type="SAM" id="Phobius"/>
    </source>
</evidence>
<keyword evidence="1" id="KW-0812">Transmembrane</keyword>
<keyword evidence="1" id="KW-0472">Membrane</keyword>
<name>A0A917RSV5_9NOCA</name>
<dbReference type="AlphaFoldDB" id="A0A917RSV5"/>
<keyword evidence="1" id="KW-1133">Transmembrane helix</keyword>
<feature type="transmembrane region" description="Helical" evidence="1">
    <location>
        <begin position="35"/>
        <end position="54"/>
    </location>
</feature>
<reference evidence="2" key="2">
    <citation type="submission" date="2020-09" db="EMBL/GenBank/DDBJ databases">
        <authorList>
            <person name="Sun Q."/>
            <person name="Zhou Y."/>
        </authorList>
    </citation>
    <scope>NUCLEOTIDE SEQUENCE</scope>
    <source>
        <strain evidence="2">CGMCC 4.3508</strain>
    </source>
</reference>
<evidence type="ECO:0000313" key="2">
    <source>
        <dbReference type="EMBL" id="GGL25366.1"/>
    </source>
</evidence>
<feature type="transmembrane region" description="Helical" evidence="1">
    <location>
        <begin position="181"/>
        <end position="201"/>
    </location>
</feature>
<feature type="transmembrane region" description="Helical" evidence="1">
    <location>
        <begin position="207"/>
        <end position="226"/>
    </location>
</feature>
<dbReference type="Proteomes" id="UP000638263">
    <property type="component" value="Unassembled WGS sequence"/>
</dbReference>
<sequence>MRSRIGHPLAYPLCVTIGALAVLTAWAPFADPDQLSALAVVGLGMIGYSGYRFAVALGVLSYRAGGPEAVAVRRVRQEHQLLSRSWLELRDAGEQRWIPVYFTPELIGFTGGTALCAERRIVLRQDPGSDPPDGPDLEFRVLPAGRAREDEPPGRLVDNPTRVDPGAETRAAAATKVTRRLLLDAQSVVAAPFAGLLWVYVMDGGTAAFTAALCVAAAAGIWLSAIRGSDPS</sequence>
<dbReference type="EMBL" id="BMMH01000010">
    <property type="protein sequence ID" value="GGL25366.1"/>
    <property type="molecule type" value="Genomic_DNA"/>
</dbReference>
<organism evidence="2 3">
    <name type="scientific">Nocardia jinanensis</name>
    <dbReference type="NCBI Taxonomy" id="382504"/>
    <lineage>
        <taxon>Bacteria</taxon>
        <taxon>Bacillati</taxon>
        <taxon>Actinomycetota</taxon>
        <taxon>Actinomycetes</taxon>
        <taxon>Mycobacteriales</taxon>
        <taxon>Nocardiaceae</taxon>
        <taxon>Nocardia</taxon>
    </lineage>
</organism>
<keyword evidence="3" id="KW-1185">Reference proteome</keyword>